<dbReference type="EMBL" id="LSFI01000025">
    <property type="protein sequence ID" value="OAG27599.1"/>
    <property type="molecule type" value="Genomic_DNA"/>
</dbReference>
<evidence type="ECO:0000313" key="1">
    <source>
        <dbReference type="EMBL" id="OAG27599.1"/>
    </source>
</evidence>
<keyword evidence="2" id="KW-1185">Reference proteome</keyword>
<gene>
    <name evidence="1" type="ORF">TH606_06060</name>
</gene>
<dbReference type="STRING" id="1795632.TH606_06060"/>
<evidence type="ECO:0000313" key="2">
    <source>
        <dbReference type="Proteomes" id="UP000076964"/>
    </source>
</evidence>
<dbReference type="Proteomes" id="UP000076964">
    <property type="component" value="Unassembled WGS sequence"/>
</dbReference>
<protein>
    <recommendedName>
        <fullName evidence="3">Pilus assembly protein PilP</fullName>
    </recommendedName>
</protein>
<sequence length="174" mass="19737">MMVVSNLSLKRLNNFTKFLVFFLAFFTCFDIALAGTKQKEDIFLKWQKAMQMRKSYKYNPVNFDPFKPIVINLKPLPAPQNVTVFLKNYDLSDLKLVGIIDTGSQKIAVIEDPSGKGFFLKVGSYIGRQGGKIVKITKCAVYISQKFIDDEGNIIESSKPFIMKLSSEEGRCIE</sequence>
<dbReference type="AlphaFoldDB" id="A0A177E9C1"/>
<organism evidence="1 2">
    <name type="scientific">Thermodesulfatator autotrophicus</name>
    <dbReference type="NCBI Taxonomy" id="1795632"/>
    <lineage>
        <taxon>Bacteria</taxon>
        <taxon>Pseudomonadati</taxon>
        <taxon>Thermodesulfobacteriota</taxon>
        <taxon>Thermodesulfobacteria</taxon>
        <taxon>Thermodesulfobacteriales</taxon>
        <taxon>Thermodesulfatatoraceae</taxon>
        <taxon>Thermodesulfatator</taxon>
    </lineage>
</organism>
<evidence type="ECO:0008006" key="3">
    <source>
        <dbReference type="Google" id="ProtNLM"/>
    </source>
</evidence>
<dbReference type="OrthoDB" id="9788988at2"/>
<dbReference type="RefSeq" id="WP_068542027.1">
    <property type="nucleotide sequence ID" value="NZ_LSFI01000025.1"/>
</dbReference>
<comment type="caution">
    <text evidence="1">The sequence shown here is derived from an EMBL/GenBank/DDBJ whole genome shotgun (WGS) entry which is preliminary data.</text>
</comment>
<dbReference type="Gene3D" id="2.30.30.830">
    <property type="match status" value="1"/>
</dbReference>
<proteinExistence type="predicted"/>
<reference evidence="1 2" key="1">
    <citation type="submission" date="2016-02" db="EMBL/GenBank/DDBJ databases">
        <title>Draft genome sequence of Thermodesulfatator sp. S606.</title>
        <authorList>
            <person name="Lai Q."/>
            <person name="Cao J."/>
            <person name="Dupont S."/>
            <person name="Shao Z."/>
            <person name="Jebbar M."/>
            <person name="Alain K."/>
        </authorList>
    </citation>
    <scope>NUCLEOTIDE SEQUENCE [LARGE SCALE GENOMIC DNA]</scope>
    <source>
        <strain evidence="1 2">S606</strain>
    </source>
</reference>
<dbReference type="InterPro" id="IPR007446">
    <property type="entry name" value="PilP"/>
</dbReference>
<name>A0A177E9C1_9BACT</name>
<dbReference type="Pfam" id="PF04351">
    <property type="entry name" value="PilP"/>
    <property type="match status" value="1"/>
</dbReference>
<accession>A0A177E9C1</accession>